<evidence type="ECO:0000256" key="1">
    <source>
        <dbReference type="ARBA" id="ARBA00007806"/>
    </source>
</evidence>
<evidence type="ECO:0000259" key="9">
    <source>
        <dbReference type="Pfam" id="PF21365"/>
    </source>
</evidence>
<dbReference type="CDD" id="cd14752">
    <property type="entry name" value="GH31_N"/>
    <property type="match status" value="1"/>
</dbReference>
<comment type="similarity">
    <text evidence="1 4">Belongs to the glycosyl hydrolase 31 family.</text>
</comment>
<sequence>MKTGLILGTTLLLLASSASAAIRALPNGAEADQGPARVRVTALSDEILRVRFARDGRWSEDASWAVPADVRARKVAVTPTADGFSTGTVTVRIDPQTLGLTLFDRQGRLISQDLGQGARFDGASFTLRKAMPIGEHIWGMGDKTGSLDRRGGTFVNWNTDAFGFSPGQDPIYKSIPFYIADGGTGGAYGLFLDNTFRTAFDFGHKRENEIEISAPDGPADYYLIAGPTVRDVVRRYTDLTGKAPLAPLWSLGYQQSRYSYMSDAEVRQIAARFKQERFPLDLIWLDIDYQDRNRPFTVNRTTFPDMAKLNADMNRDGIRLVAITDLHIAHLPNQGYAPYDSGAAGNNFVHDATGKTYVAPVWPGPSVFPDFTRKASRDWWGTLYRQFAGYGFAGFWNDMNEPAVFETPTKTMPLDNVHRIESDDFAPRDALHTEIHNVFGMQNTRGTFDGLKKLRPNERPFVMTRASYAGGQRYAVTWTGDNSSTWDHLRLAVQQQISLGLSGFGYSGADVGGFAGGPSPDLLTRWFEFATFMPIFRDHSAVNTPRVEPWLDGPRHLAIRKRFVEERYRLMPYFYTVAEENARTGDPIMRPLFYDYPDMLKTSCDTQMSFTVGRDLLVAGPAHPESPQLFDVCLPQGRWFDYWSGLPVTGNKLTFVPDLERLPVYVRAGAIVPRQPLVQSTMERPSGALQLDVYPGEDCRGELYLDDGLTTNGASLRQSFRCAVTPAGLTLDLGKRSGGYRPWWTAVDVAVHGWTGGASVRGRTASVDAAAQTLRFSLPASARASRVEIARR</sequence>
<evidence type="ECO:0000256" key="5">
    <source>
        <dbReference type="SAM" id="SignalP"/>
    </source>
</evidence>
<keyword evidence="5" id="KW-0732">Signal</keyword>
<feature type="domain" description="Glycosyl hydrolase family 31 C-terminal" evidence="9">
    <location>
        <begin position="585"/>
        <end position="672"/>
    </location>
</feature>
<dbReference type="GO" id="GO:0005975">
    <property type="term" value="P:carbohydrate metabolic process"/>
    <property type="evidence" value="ECO:0007669"/>
    <property type="project" value="InterPro"/>
</dbReference>
<comment type="caution">
    <text evidence="10">The sequence shown here is derived from an EMBL/GenBank/DDBJ whole genome shotgun (WGS) entry which is preliminary data.</text>
</comment>
<dbReference type="InterPro" id="IPR033403">
    <property type="entry name" value="DUF5110"/>
</dbReference>
<dbReference type="InterPro" id="IPR011013">
    <property type="entry name" value="Gal_mutarotase_sf_dom"/>
</dbReference>
<evidence type="ECO:0000259" key="8">
    <source>
        <dbReference type="Pfam" id="PF17137"/>
    </source>
</evidence>
<dbReference type="PROSITE" id="PS00129">
    <property type="entry name" value="GLYCOSYL_HYDROL_F31_1"/>
    <property type="match status" value="1"/>
</dbReference>
<feature type="signal peptide" evidence="5">
    <location>
        <begin position="1"/>
        <end position="20"/>
    </location>
</feature>
<dbReference type="Proteomes" id="UP000274661">
    <property type="component" value="Unassembled WGS sequence"/>
</dbReference>
<feature type="domain" description="Glycoside hydrolase family 31 N-terminal" evidence="7">
    <location>
        <begin position="38"/>
        <end position="201"/>
    </location>
</feature>
<dbReference type="InterPro" id="IPR025887">
    <property type="entry name" value="Glyco_hydro_31_N_dom"/>
</dbReference>
<accession>A0A429V7H2</accession>
<dbReference type="AlphaFoldDB" id="A0A429V7H2"/>
<dbReference type="SUPFAM" id="SSF51011">
    <property type="entry name" value="Glycosyl hydrolase domain"/>
    <property type="match status" value="1"/>
</dbReference>
<feature type="domain" description="DUF5110" evidence="8">
    <location>
        <begin position="689"/>
        <end position="753"/>
    </location>
</feature>
<reference evidence="10 11" key="1">
    <citation type="submission" date="2018-12" db="EMBL/GenBank/DDBJ databases">
        <title>Sphingomonas sp. HMF7854 Genome sequencing and assembly.</title>
        <authorList>
            <person name="Cha I."/>
            <person name="Kang H."/>
            <person name="Kim H."/>
            <person name="Kang J."/>
            <person name="Joh K."/>
        </authorList>
    </citation>
    <scope>NUCLEOTIDE SEQUENCE [LARGE SCALE GENOMIC DNA]</scope>
    <source>
        <strain evidence="10 11">HMF7854</strain>
    </source>
</reference>
<dbReference type="GO" id="GO:0004553">
    <property type="term" value="F:hydrolase activity, hydrolyzing O-glycosyl compounds"/>
    <property type="evidence" value="ECO:0007669"/>
    <property type="project" value="InterPro"/>
</dbReference>
<protein>
    <submittedName>
        <fullName evidence="10">DUF4968 domain-containing protein</fullName>
    </submittedName>
</protein>
<dbReference type="Gene3D" id="2.60.40.1760">
    <property type="entry name" value="glycosyl hydrolase (family 31)"/>
    <property type="match status" value="1"/>
</dbReference>
<dbReference type="CDD" id="cd06604">
    <property type="entry name" value="GH31_glucosidase_II_MalA"/>
    <property type="match status" value="1"/>
</dbReference>
<evidence type="ECO:0000256" key="3">
    <source>
        <dbReference type="ARBA" id="ARBA00023295"/>
    </source>
</evidence>
<dbReference type="EMBL" id="RWJF01000001">
    <property type="protein sequence ID" value="RST29859.1"/>
    <property type="molecule type" value="Genomic_DNA"/>
</dbReference>
<feature type="chain" id="PRO_5019324358" evidence="5">
    <location>
        <begin position="21"/>
        <end position="792"/>
    </location>
</feature>
<dbReference type="Gene3D" id="3.20.20.80">
    <property type="entry name" value="Glycosidases"/>
    <property type="match status" value="1"/>
</dbReference>
<dbReference type="Pfam" id="PF13802">
    <property type="entry name" value="Gal_mutarotas_2"/>
    <property type="match status" value="1"/>
</dbReference>
<name>A0A429V7H2_9SPHN</name>
<evidence type="ECO:0000256" key="2">
    <source>
        <dbReference type="ARBA" id="ARBA00022801"/>
    </source>
</evidence>
<evidence type="ECO:0000259" key="6">
    <source>
        <dbReference type="Pfam" id="PF01055"/>
    </source>
</evidence>
<dbReference type="Pfam" id="PF21365">
    <property type="entry name" value="Glyco_hydro_31_3rd"/>
    <property type="match status" value="1"/>
</dbReference>
<keyword evidence="2 4" id="KW-0378">Hydrolase</keyword>
<dbReference type="InterPro" id="IPR048395">
    <property type="entry name" value="Glyco_hydro_31_C"/>
</dbReference>
<dbReference type="PANTHER" id="PTHR22762">
    <property type="entry name" value="ALPHA-GLUCOSIDASE"/>
    <property type="match status" value="1"/>
</dbReference>
<evidence type="ECO:0000313" key="10">
    <source>
        <dbReference type="EMBL" id="RST29859.1"/>
    </source>
</evidence>
<dbReference type="InterPro" id="IPR030458">
    <property type="entry name" value="Glyco_hydro_31_AS"/>
</dbReference>
<dbReference type="InterPro" id="IPR013780">
    <property type="entry name" value="Glyco_hydro_b"/>
</dbReference>
<dbReference type="SUPFAM" id="SSF74650">
    <property type="entry name" value="Galactose mutarotase-like"/>
    <property type="match status" value="1"/>
</dbReference>
<evidence type="ECO:0000256" key="4">
    <source>
        <dbReference type="RuleBase" id="RU361185"/>
    </source>
</evidence>
<feature type="domain" description="Glycoside hydrolase family 31 TIM barrel" evidence="6">
    <location>
        <begin position="244"/>
        <end position="576"/>
    </location>
</feature>
<dbReference type="InterPro" id="IPR017853">
    <property type="entry name" value="GH"/>
</dbReference>
<dbReference type="Pfam" id="PF17137">
    <property type="entry name" value="DUF5110"/>
    <property type="match status" value="1"/>
</dbReference>
<dbReference type="Gene3D" id="2.60.40.1180">
    <property type="entry name" value="Golgi alpha-mannosidase II"/>
    <property type="match status" value="2"/>
</dbReference>
<dbReference type="OrthoDB" id="176168at2"/>
<evidence type="ECO:0000259" key="7">
    <source>
        <dbReference type="Pfam" id="PF13802"/>
    </source>
</evidence>
<dbReference type="PANTHER" id="PTHR22762:SF120">
    <property type="entry name" value="HETEROGLYCAN GLUCOSIDASE 1"/>
    <property type="match status" value="1"/>
</dbReference>
<dbReference type="InterPro" id="IPR000322">
    <property type="entry name" value="Glyco_hydro_31_TIM"/>
</dbReference>
<organism evidence="10 11">
    <name type="scientific">Sphingomonas ginkgonis</name>
    <dbReference type="NCBI Taxonomy" id="2315330"/>
    <lineage>
        <taxon>Bacteria</taxon>
        <taxon>Pseudomonadati</taxon>
        <taxon>Pseudomonadota</taxon>
        <taxon>Alphaproteobacteria</taxon>
        <taxon>Sphingomonadales</taxon>
        <taxon>Sphingomonadaceae</taxon>
        <taxon>Sphingomonas</taxon>
    </lineage>
</organism>
<dbReference type="Pfam" id="PF01055">
    <property type="entry name" value="Glyco_hydro_31_2nd"/>
    <property type="match status" value="1"/>
</dbReference>
<evidence type="ECO:0000313" key="11">
    <source>
        <dbReference type="Proteomes" id="UP000274661"/>
    </source>
</evidence>
<dbReference type="GO" id="GO:0030246">
    <property type="term" value="F:carbohydrate binding"/>
    <property type="evidence" value="ECO:0007669"/>
    <property type="project" value="InterPro"/>
</dbReference>
<keyword evidence="11" id="KW-1185">Reference proteome</keyword>
<dbReference type="SUPFAM" id="SSF51445">
    <property type="entry name" value="(Trans)glycosidases"/>
    <property type="match status" value="1"/>
</dbReference>
<gene>
    <name evidence="10" type="ORF">HMF7854_02725</name>
</gene>
<proteinExistence type="inferred from homology"/>
<dbReference type="RefSeq" id="WP_126717697.1">
    <property type="nucleotide sequence ID" value="NZ_RWJF01000001.1"/>
</dbReference>
<keyword evidence="3 4" id="KW-0326">Glycosidase</keyword>